<evidence type="ECO:0000313" key="5">
    <source>
        <dbReference type="Proteomes" id="UP000048289"/>
    </source>
</evidence>
<dbReference type="AlphaFoldDB" id="A0A654T3Q1"/>
<evidence type="ECO:0000313" key="4">
    <source>
        <dbReference type="Proteomes" id="UP000046680"/>
    </source>
</evidence>
<evidence type="ECO:0000259" key="1">
    <source>
        <dbReference type="Pfam" id="PF08940"/>
    </source>
</evidence>
<dbReference type="EMBL" id="CGCX01001341">
    <property type="protein sequence ID" value="CFR93056.1"/>
    <property type="molecule type" value="Genomic_DNA"/>
</dbReference>
<proteinExistence type="predicted"/>
<organism evidence="2 5">
    <name type="scientific">Mycobacterium tuberculosis</name>
    <dbReference type="NCBI Taxonomy" id="1773"/>
    <lineage>
        <taxon>Bacteria</taxon>
        <taxon>Bacillati</taxon>
        <taxon>Actinomycetota</taxon>
        <taxon>Actinomycetes</taxon>
        <taxon>Mycobacteriales</taxon>
        <taxon>Mycobacteriaceae</taxon>
        <taxon>Mycobacterium</taxon>
        <taxon>Mycobacterium tuberculosis complex</taxon>
    </lineage>
</organism>
<dbReference type="Proteomes" id="UP000046680">
    <property type="component" value="Unassembled WGS sequence"/>
</dbReference>
<dbReference type="FunFam" id="2.30.30.440:FF:000001">
    <property type="entry name" value="DUF1918 domain-containing protein"/>
    <property type="match status" value="1"/>
</dbReference>
<gene>
    <name evidence="3" type="ORF">ERS007657_03044</name>
    <name evidence="2" type="ORF">ERS007681_00126</name>
</gene>
<dbReference type="EMBL" id="CFOE01000008">
    <property type="protein sequence ID" value="CFE34692.1"/>
    <property type="molecule type" value="Genomic_DNA"/>
</dbReference>
<reference evidence="4 5" key="1">
    <citation type="submission" date="2015-03" db="EMBL/GenBank/DDBJ databases">
        <authorList>
            <consortium name="Pathogen Informatics"/>
        </authorList>
    </citation>
    <scope>NUCLEOTIDE SEQUENCE [LARGE SCALE GENOMIC DNA]</scope>
    <source>
        <strain evidence="3 4">C09601061</strain>
        <strain evidence="2 5">G09901357</strain>
    </source>
</reference>
<dbReference type="Gene3D" id="2.30.30.440">
    <property type="entry name" value="Domain of unknown function DUF1918"/>
    <property type="match status" value="1"/>
</dbReference>
<dbReference type="InterPro" id="IPR015035">
    <property type="entry name" value="DUF1918"/>
</dbReference>
<accession>A0A654T3Q1</accession>
<name>A0A654T3Q1_MYCTX</name>
<dbReference type="SUPFAM" id="SSF50118">
    <property type="entry name" value="Cell growth inhibitor/plasmid maintenance toxic component"/>
    <property type="match status" value="1"/>
</dbReference>
<protein>
    <submittedName>
        <fullName evidence="2">Protein of uncharacterized function (DUF1918)</fullName>
    </submittedName>
</protein>
<evidence type="ECO:0000313" key="3">
    <source>
        <dbReference type="EMBL" id="CFR93056.1"/>
    </source>
</evidence>
<dbReference type="Pfam" id="PF08940">
    <property type="entry name" value="DUF1918"/>
    <property type="match status" value="1"/>
</dbReference>
<evidence type="ECO:0000313" key="2">
    <source>
        <dbReference type="EMBL" id="CFE34692.1"/>
    </source>
</evidence>
<dbReference type="Proteomes" id="UP000048289">
    <property type="component" value="Unassembled WGS sequence"/>
</dbReference>
<feature type="domain" description="DUF1918" evidence="1">
    <location>
        <begin position="63"/>
        <end position="120"/>
    </location>
</feature>
<sequence length="150" mass="16215">MPSRSRWRAVQSRRQPVTSWGIRMGSPSGSRGDFWPPALVAYCPPAVAPGACTIEVPKEGTLMKAKVGDWLVIKGATIDQPDHRGLIIEVRSSDGSPPYVVRWLETDHVATVIPGPDAVVVTAEEQNAADERAQHRFGAVQSAILHARGT</sequence>